<dbReference type="RefSeq" id="WP_073786484.1">
    <property type="nucleotide sequence ID" value="NZ_CP108638.1"/>
</dbReference>
<feature type="region of interest" description="Disordered" evidence="1">
    <location>
        <begin position="43"/>
        <end position="73"/>
    </location>
</feature>
<dbReference type="InterPro" id="IPR045513">
    <property type="entry name" value="DUF6479"/>
</dbReference>
<comment type="caution">
    <text evidence="3">The sequence shown here is derived from an EMBL/GenBank/DDBJ whole genome shotgun (WGS) entry which is preliminary data.</text>
</comment>
<dbReference type="AlphaFoldDB" id="A0A1Q4VA08"/>
<evidence type="ECO:0000256" key="2">
    <source>
        <dbReference type="SAM" id="Phobius"/>
    </source>
</evidence>
<name>A0A1Q4VA08_9ACTN</name>
<keyword evidence="2" id="KW-1133">Transmembrane helix</keyword>
<evidence type="ECO:0000313" key="3">
    <source>
        <dbReference type="EMBL" id="OKH94681.1"/>
    </source>
</evidence>
<evidence type="ECO:0000256" key="1">
    <source>
        <dbReference type="SAM" id="MobiDB-lite"/>
    </source>
</evidence>
<gene>
    <name evidence="3" type="ORF">AB852_10740</name>
</gene>
<sequence length="73" mass="7777">MSEHVPSFFVLAAGGSGSPLLIIIGVIIVGALLAAFWIGSRRTARKPKPPRGPQPRSGSWDTPDSPTEPPHRH</sequence>
<dbReference type="EMBL" id="LFBV01000002">
    <property type="protein sequence ID" value="OKH94681.1"/>
    <property type="molecule type" value="Genomic_DNA"/>
</dbReference>
<feature type="transmembrane region" description="Helical" evidence="2">
    <location>
        <begin position="20"/>
        <end position="39"/>
    </location>
</feature>
<accession>A0A1Q4VA08</accession>
<dbReference type="Pfam" id="PF20087">
    <property type="entry name" value="DUF6479"/>
    <property type="match status" value="1"/>
</dbReference>
<organism evidence="3 4">
    <name type="scientific">Streptomyces uncialis</name>
    <dbReference type="NCBI Taxonomy" id="1048205"/>
    <lineage>
        <taxon>Bacteria</taxon>
        <taxon>Bacillati</taxon>
        <taxon>Actinomycetota</taxon>
        <taxon>Actinomycetes</taxon>
        <taxon>Kitasatosporales</taxon>
        <taxon>Streptomycetaceae</taxon>
        <taxon>Streptomyces</taxon>
    </lineage>
</organism>
<proteinExistence type="predicted"/>
<protein>
    <submittedName>
        <fullName evidence="3">Uncharacterized protein</fullName>
    </submittedName>
</protein>
<evidence type="ECO:0000313" key="4">
    <source>
        <dbReference type="Proteomes" id="UP000186455"/>
    </source>
</evidence>
<reference evidence="3 4" key="1">
    <citation type="submission" date="2015-06" db="EMBL/GenBank/DDBJ databases">
        <title>Cloning and characterization of the uncialamcin biosynthetic gene cluster.</title>
        <authorList>
            <person name="Yan X."/>
            <person name="Huang T."/>
            <person name="Ge H."/>
            <person name="Shen B."/>
        </authorList>
    </citation>
    <scope>NUCLEOTIDE SEQUENCE [LARGE SCALE GENOMIC DNA]</scope>
    <source>
        <strain evidence="3 4">DCA2648</strain>
    </source>
</reference>
<keyword evidence="4" id="KW-1185">Reference proteome</keyword>
<keyword evidence="2" id="KW-0812">Transmembrane</keyword>
<dbReference type="Proteomes" id="UP000186455">
    <property type="component" value="Unassembled WGS sequence"/>
</dbReference>
<keyword evidence="2" id="KW-0472">Membrane</keyword>